<evidence type="ECO:0000256" key="13">
    <source>
        <dbReference type="HAMAP-Rule" id="MF_00184"/>
    </source>
</evidence>
<keyword evidence="4 13" id="KW-0436">Ligase</keyword>
<comment type="subunit">
    <text evidence="13">Homodimer.</text>
</comment>
<dbReference type="InterPro" id="IPR012675">
    <property type="entry name" value="Beta-grasp_dom_sf"/>
</dbReference>
<feature type="binding site" evidence="13">
    <location>
        <position position="388"/>
    </location>
    <ligand>
        <name>Zn(2+)</name>
        <dbReference type="ChEBI" id="CHEBI:29105"/>
        <note>catalytic</note>
    </ligand>
</feature>
<dbReference type="RefSeq" id="WP_080065764.1">
    <property type="nucleotide sequence ID" value="NZ_MZGX01000024.1"/>
</dbReference>
<dbReference type="GO" id="GO:0006435">
    <property type="term" value="P:threonyl-tRNA aminoacylation"/>
    <property type="evidence" value="ECO:0007669"/>
    <property type="project" value="UniProtKB-UniRule"/>
</dbReference>
<organism evidence="16 17">
    <name type="scientific">Ruminiclostridium hungatei</name>
    <name type="common">Clostridium hungatei</name>
    <dbReference type="NCBI Taxonomy" id="48256"/>
    <lineage>
        <taxon>Bacteria</taxon>
        <taxon>Bacillati</taxon>
        <taxon>Bacillota</taxon>
        <taxon>Clostridia</taxon>
        <taxon>Eubacteriales</taxon>
        <taxon>Oscillospiraceae</taxon>
        <taxon>Ruminiclostridium</taxon>
    </lineage>
</organism>
<dbReference type="GO" id="GO:0016740">
    <property type="term" value="F:transferase activity"/>
    <property type="evidence" value="ECO:0007669"/>
    <property type="project" value="UniProtKB-ARBA"/>
</dbReference>
<dbReference type="InterPro" id="IPR004095">
    <property type="entry name" value="TGS"/>
</dbReference>
<dbReference type="InterPro" id="IPR047246">
    <property type="entry name" value="ThrRS_anticodon"/>
</dbReference>
<dbReference type="PROSITE" id="PS51880">
    <property type="entry name" value="TGS"/>
    <property type="match status" value="1"/>
</dbReference>
<dbReference type="Gene3D" id="3.30.980.10">
    <property type="entry name" value="Threonyl-trna Synthetase, Chain A, domain 2"/>
    <property type="match status" value="1"/>
</dbReference>
<dbReference type="NCBIfam" id="TIGR00418">
    <property type="entry name" value="thrS"/>
    <property type="match status" value="1"/>
</dbReference>
<dbReference type="SUPFAM" id="SSF55681">
    <property type="entry name" value="Class II aaRS and biotin synthetases"/>
    <property type="match status" value="1"/>
</dbReference>
<dbReference type="Pfam" id="PF02824">
    <property type="entry name" value="TGS"/>
    <property type="match status" value="1"/>
</dbReference>
<evidence type="ECO:0000256" key="12">
    <source>
        <dbReference type="ARBA" id="ARBA00049515"/>
    </source>
</evidence>
<dbReference type="FunFam" id="3.30.980.10:FF:000005">
    <property type="entry name" value="Threonyl-tRNA synthetase, mitochondrial"/>
    <property type="match status" value="1"/>
</dbReference>
<dbReference type="InterPro" id="IPR002320">
    <property type="entry name" value="Thr-tRNA-ligase_IIa"/>
</dbReference>
<evidence type="ECO:0000259" key="14">
    <source>
        <dbReference type="PROSITE" id="PS50862"/>
    </source>
</evidence>
<dbReference type="Gene3D" id="3.40.50.800">
    <property type="entry name" value="Anticodon-binding domain"/>
    <property type="match status" value="1"/>
</dbReference>
<keyword evidence="17" id="KW-1185">Reference proteome</keyword>
<dbReference type="FunFam" id="3.30.930.10:FF:000002">
    <property type="entry name" value="Threonine--tRNA ligase"/>
    <property type="match status" value="1"/>
</dbReference>
<accession>A0A1V4SGC4</accession>
<dbReference type="CDD" id="cd00771">
    <property type="entry name" value="ThrRS_core"/>
    <property type="match status" value="1"/>
</dbReference>
<reference evidence="16 17" key="1">
    <citation type="submission" date="2017-03" db="EMBL/GenBank/DDBJ databases">
        <title>Genome sequence of Clostridium hungatei DSM 14427.</title>
        <authorList>
            <person name="Poehlein A."/>
            <person name="Daniel R."/>
        </authorList>
    </citation>
    <scope>NUCLEOTIDE SEQUENCE [LARGE SCALE GENOMIC DNA]</scope>
    <source>
        <strain evidence="16 17">DSM 14427</strain>
    </source>
</reference>
<dbReference type="SUPFAM" id="SSF55186">
    <property type="entry name" value="ThrRS/AlaRS common domain"/>
    <property type="match status" value="1"/>
</dbReference>
<dbReference type="GO" id="GO:0000049">
    <property type="term" value="F:tRNA binding"/>
    <property type="evidence" value="ECO:0007669"/>
    <property type="project" value="UniProtKB-KW"/>
</dbReference>
<evidence type="ECO:0000256" key="8">
    <source>
        <dbReference type="ARBA" id="ARBA00022840"/>
    </source>
</evidence>
<dbReference type="GO" id="GO:0005737">
    <property type="term" value="C:cytoplasm"/>
    <property type="evidence" value="ECO:0007669"/>
    <property type="project" value="UniProtKB-SubCell"/>
</dbReference>
<dbReference type="InterPro" id="IPR002314">
    <property type="entry name" value="aa-tRNA-synt_IIb"/>
</dbReference>
<dbReference type="InterPro" id="IPR018163">
    <property type="entry name" value="Thr/Ala-tRNA-synth_IIc_edit"/>
</dbReference>
<dbReference type="Pfam" id="PF03129">
    <property type="entry name" value="HGTP_anticodon"/>
    <property type="match status" value="1"/>
</dbReference>
<dbReference type="Gene3D" id="3.30.54.20">
    <property type="match status" value="1"/>
</dbReference>
<dbReference type="PANTHER" id="PTHR11451">
    <property type="entry name" value="THREONINE-TRNA LIGASE"/>
    <property type="match status" value="1"/>
</dbReference>
<dbReference type="Gene3D" id="3.10.20.30">
    <property type="match status" value="1"/>
</dbReference>
<dbReference type="OrthoDB" id="9802304at2"/>
<evidence type="ECO:0000256" key="5">
    <source>
        <dbReference type="ARBA" id="ARBA00022723"/>
    </source>
</evidence>
<dbReference type="SUPFAM" id="SSF81271">
    <property type="entry name" value="TGS-like"/>
    <property type="match status" value="1"/>
</dbReference>
<dbReference type="PROSITE" id="PS50862">
    <property type="entry name" value="AA_TRNA_LIGASE_II"/>
    <property type="match status" value="1"/>
</dbReference>
<protein>
    <recommendedName>
        <fullName evidence="13">Threonine--tRNA ligase</fullName>
        <ecNumber evidence="13">6.1.1.3</ecNumber>
    </recommendedName>
    <alternativeName>
        <fullName evidence="13">Threonyl-tRNA synthetase</fullName>
        <shortName evidence="13">ThrRS</shortName>
    </alternativeName>
</protein>
<keyword evidence="5 13" id="KW-0479">Metal-binding</keyword>
<dbReference type="SUPFAM" id="SSF52954">
    <property type="entry name" value="Class II aaRS ABD-related"/>
    <property type="match status" value="1"/>
</dbReference>
<dbReference type="GO" id="GO:0005524">
    <property type="term" value="F:ATP binding"/>
    <property type="evidence" value="ECO:0007669"/>
    <property type="project" value="UniProtKB-UniRule"/>
</dbReference>
<dbReference type="FunFam" id="3.40.50.800:FF:000001">
    <property type="entry name" value="Threonine--tRNA ligase"/>
    <property type="match status" value="1"/>
</dbReference>
<dbReference type="InterPro" id="IPR036621">
    <property type="entry name" value="Anticodon-bd_dom_sf"/>
</dbReference>
<keyword evidence="8 13" id="KW-0067">ATP-binding</keyword>
<name>A0A1V4SGC4_RUMHU</name>
<dbReference type="HAMAP" id="MF_00184">
    <property type="entry name" value="Thr_tRNA_synth"/>
    <property type="match status" value="1"/>
</dbReference>
<proteinExistence type="inferred from homology"/>
<dbReference type="Proteomes" id="UP000191554">
    <property type="component" value="Unassembled WGS sequence"/>
</dbReference>
<dbReference type="AlphaFoldDB" id="A0A1V4SGC4"/>
<dbReference type="PRINTS" id="PR01047">
    <property type="entry name" value="TRNASYNTHTHR"/>
</dbReference>
<comment type="similarity">
    <text evidence="1 13">Belongs to the class-II aminoacyl-tRNA synthetase family.</text>
</comment>
<keyword evidence="7 13" id="KW-0862">Zinc</keyword>
<dbReference type="CDD" id="cd01667">
    <property type="entry name" value="TGS_ThrRS"/>
    <property type="match status" value="1"/>
</dbReference>
<feature type="binding site" evidence="13">
    <location>
        <position position="519"/>
    </location>
    <ligand>
        <name>Zn(2+)</name>
        <dbReference type="ChEBI" id="CHEBI:29105"/>
        <note>catalytic</note>
    </ligand>
</feature>
<evidence type="ECO:0000256" key="1">
    <source>
        <dbReference type="ARBA" id="ARBA00008226"/>
    </source>
</evidence>
<comment type="cofactor">
    <cofactor evidence="13">
        <name>Zn(2+)</name>
        <dbReference type="ChEBI" id="CHEBI:29105"/>
    </cofactor>
    <text evidence="13">Binds 1 zinc ion per subunit.</text>
</comment>
<keyword evidence="11 13" id="KW-0030">Aminoacyl-tRNA synthetase</keyword>
<evidence type="ECO:0000259" key="15">
    <source>
        <dbReference type="PROSITE" id="PS51880"/>
    </source>
</evidence>
<dbReference type="CDD" id="cd00860">
    <property type="entry name" value="ThrRS_anticodon"/>
    <property type="match status" value="1"/>
</dbReference>
<dbReference type="GO" id="GO:0046872">
    <property type="term" value="F:metal ion binding"/>
    <property type="evidence" value="ECO:0007669"/>
    <property type="project" value="UniProtKB-KW"/>
</dbReference>
<evidence type="ECO:0000256" key="4">
    <source>
        <dbReference type="ARBA" id="ARBA00022598"/>
    </source>
</evidence>
<feature type="binding site" evidence="13">
    <location>
        <position position="337"/>
    </location>
    <ligand>
        <name>Zn(2+)</name>
        <dbReference type="ChEBI" id="CHEBI:29105"/>
        <note>catalytic</note>
    </ligand>
</feature>
<keyword evidence="10 13" id="KW-0648">Protein biosynthesis</keyword>
<evidence type="ECO:0000256" key="6">
    <source>
        <dbReference type="ARBA" id="ARBA00022741"/>
    </source>
</evidence>
<keyword evidence="2 13" id="KW-0963">Cytoplasm</keyword>
<dbReference type="PANTHER" id="PTHR11451:SF44">
    <property type="entry name" value="THREONINE--TRNA LIGASE, CHLOROPLASTIC_MITOCHONDRIAL 2"/>
    <property type="match status" value="1"/>
</dbReference>
<dbReference type="EC" id="6.1.1.3" evidence="13"/>
<dbReference type="GO" id="GO:0004829">
    <property type="term" value="F:threonine-tRNA ligase activity"/>
    <property type="evidence" value="ECO:0007669"/>
    <property type="project" value="UniProtKB-UniRule"/>
</dbReference>
<dbReference type="FunFam" id="3.10.20.30:FF:000005">
    <property type="entry name" value="Threonine--tRNA ligase"/>
    <property type="match status" value="1"/>
</dbReference>
<evidence type="ECO:0000256" key="9">
    <source>
        <dbReference type="ARBA" id="ARBA00022884"/>
    </source>
</evidence>
<evidence type="ECO:0000313" key="17">
    <source>
        <dbReference type="Proteomes" id="UP000191554"/>
    </source>
</evidence>
<dbReference type="STRING" id="48256.CLHUN_33280"/>
<dbReference type="InterPro" id="IPR012676">
    <property type="entry name" value="TGS-like"/>
</dbReference>
<dbReference type="SMART" id="SM00863">
    <property type="entry name" value="tRNA_SAD"/>
    <property type="match status" value="1"/>
</dbReference>
<comment type="catalytic activity">
    <reaction evidence="12 13">
        <text>tRNA(Thr) + L-threonine + ATP = L-threonyl-tRNA(Thr) + AMP + diphosphate + H(+)</text>
        <dbReference type="Rhea" id="RHEA:24624"/>
        <dbReference type="Rhea" id="RHEA-COMP:9670"/>
        <dbReference type="Rhea" id="RHEA-COMP:9704"/>
        <dbReference type="ChEBI" id="CHEBI:15378"/>
        <dbReference type="ChEBI" id="CHEBI:30616"/>
        <dbReference type="ChEBI" id="CHEBI:33019"/>
        <dbReference type="ChEBI" id="CHEBI:57926"/>
        <dbReference type="ChEBI" id="CHEBI:78442"/>
        <dbReference type="ChEBI" id="CHEBI:78534"/>
        <dbReference type="ChEBI" id="CHEBI:456215"/>
        <dbReference type="EC" id="6.1.1.3"/>
    </reaction>
</comment>
<comment type="subcellular location">
    <subcellularLocation>
        <location evidence="13">Cytoplasm</location>
    </subcellularLocation>
</comment>
<dbReference type="InterPro" id="IPR012947">
    <property type="entry name" value="tRNA_SAD"/>
</dbReference>
<dbReference type="Pfam" id="PF00587">
    <property type="entry name" value="tRNA-synt_2b"/>
    <property type="match status" value="1"/>
</dbReference>
<keyword evidence="9 13" id="KW-0694">RNA-binding</keyword>
<dbReference type="Pfam" id="PF07973">
    <property type="entry name" value="tRNA_SAD"/>
    <property type="match status" value="1"/>
</dbReference>
<dbReference type="InterPro" id="IPR045864">
    <property type="entry name" value="aa-tRNA-synth_II/BPL/LPL"/>
</dbReference>
<dbReference type="EMBL" id="MZGX01000024">
    <property type="protein sequence ID" value="OPX42844.1"/>
    <property type="molecule type" value="Genomic_DNA"/>
</dbReference>
<feature type="domain" description="Aminoacyl-transfer RNA synthetases class-II family profile" evidence="14">
    <location>
        <begin position="266"/>
        <end position="542"/>
    </location>
</feature>
<evidence type="ECO:0000256" key="10">
    <source>
        <dbReference type="ARBA" id="ARBA00022917"/>
    </source>
</evidence>
<dbReference type="InterPro" id="IPR033728">
    <property type="entry name" value="ThrRS_core"/>
</dbReference>
<feature type="domain" description="TGS" evidence="15">
    <location>
        <begin position="1"/>
        <end position="61"/>
    </location>
</feature>
<sequence length="645" mass="74161">MIKITLKDGSVQEYQQGISILEVAEGISAGLARAALAGEVDGKVRDLNFKLEKDCSLSLLTFSDEGGRFAYRHTASHVLAQAVKKLFPDVKLAIGPAIENGFYYDFDVEKNFSPEDLARLEKEMEKIIKEDLPLERFTLPRAEAIRLMEEKGEPYKVELIKDLPEGEELSFYKQGDFVDLCAGPHLPSTGKLKAIKLMSAAGAYWRGNEKNKMLQRIYGTAFPKRSELEEYITRLEEAKKRDHNKLGRELELFTTVEEIGQGLPLLMPKGAKIVQTLQRFVEDEEERRGYVLTKTPFMAKSDLYKLSGHWQHYKDGMFVLGDEERDEEVMALRPMTCPFQFMIYKSKLHSYRDLPIRYGETSTLFRNEASGEMHGLIRVRQFTISEGHLVCTPEQLEEEFKGVVDLIKYMMETLGIQDDVTYRFSKWDPNNKEKYIGSAEDWEDVQGKMRTILDHLEIDYKEAEGEAAFYGPKLDIQFKNVHGKEDTIITVQVDFALAERLDMVYIDKNNEKKHPYVIHRTSIGCYERTLAMLIEKYAGAFPAWLCPVQAKILPLVEKHHDFAQKVCQTLKDKGVRVEVDYRNEKIGYKIREAQMEKIPYMLVIGDKEMENGAVAVRSRKDGDLGTMQAQEFVDKIVEEIRTRAR</sequence>
<evidence type="ECO:0000256" key="7">
    <source>
        <dbReference type="ARBA" id="ARBA00022833"/>
    </source>
</evidence>
<dbReference type="InterPro" id="IPR006195">
    <property type="entry name" value="aa-tRNA-synth_II"/>
</dbReference>
<comment type="caution">
    <text evidence="16">The sequence shown here is derived from an EMBL/GenBank/DDBJ whole genome shotgun (WGS) entry which is preliminary data.</text>
</comment>
<gene>
    <name evidence="13 16" type="primary">thrS</name>
    <name evidence="16" type="ORF">CLHUN_33280</name>
</gene>
<evidence type="ECO:0000256" key="3">
    <source>
        <dbReference type="ARBA" id="ARBA00022555"/>
    </source>
</evidence>
<evidence type="ECO:0000256" key="2">
    <source>
        <dbReference type="ARBA" id="ARBA00022490"/>
    </source>
</evidence>
<dbReference type="InterPro" id="IPR004154">
    <property type="entry name" value="Anticodon-bd"/>
</dbReference>
<comment type="caution">
    <text evidence="13">Lacks conserved residue(s) required for the propagation of feature annotation.</text>
</comment>
<evidence type="ECO:0000313" key="16">
    <source>
        <dbReference type="EMBL" id="OPX42844.1"/>
    </source>
</evidence>
<dbReference type="GO" id="GO:0140096">
    <property type="term" value="F:catalytic activity, acting on a protein"/>
    <property type="evidence" value="ECO:0007669"/>
    <property type="project" value="UniProtKB-ARBA"/>
</dbReference>
<evidence type="ECO:0000256" key="11">
    <source>
        <dbReference type="ARBA" id="ARBA00023146"/>
    </source>
</evidence>
<keyword evidence="6 13" id="KW-0547">Nucleotide-binding</keyword>
<dbReference type="FunFam" id="3.30.54.20:FF:000002">
    <property type="entry name" value="Threonine--tRNA ligase"/>
    <property type="match status" value="1"/>
</dbReference>
<dbReference type="Gene3D" id="3.30.930.10">
    <property type="entry name" value="Bira Bifunctional Protein, Domain 2"/>
    <property type="match status" value="1"/>
</dbReference>
<keyword evidence="3 13" id="KW-0820">tRNA-binding</keyword>